<dbReference type="InterPro" id="IPR001555">
    <property type="entry name" value="GART_AS"/>
</dbReference>
<evidence type="ECO:0000313" key="9">
    <source>
        <dbReference type="Proteomes" id="UP000242561"/>
    </source>
</evidence>
<dbReference type="CDD" id="cd08645">
    <property type="entry name" value="FMT_core_GART"/>
    <property type="match status" value="1"/>
</dbReference>
<dbReference type="EMBL" id="CP018154">
    <property type="protein sequence ID" value="APG62851.1"/>
    <property type="molecule type" value="Genomic_DNA"/>
</dbReference>
<dbReference type="Proteomes" id="UP000242561">
    <property type="component" value="Chromosome"/>
</dbReference>
<dbReference type="Gene3D" id="3.40.50.170">
    <property type="entry name" value="Formyl transferase, N-terminal domain"/>
    <property type="match status" value="1"/>
</dbReference>
<dbReference type="InterPro" id="IPR004607">
    <property type="entry name" value="GART"/>
</dbReference>
<comment type="catalytic activity">
    <reaction evidence="5 6">
        <text>N(1)-(5-phospho-beta-D-ribosyl)glycinamide + (6R)-10-formyltetrahydrofolate = N(2)-formyl-N(1)-(5-phospho-beta-D-ribosyl)glycinamide + (6S)-5,6,7,8-tetrahydrofolate + H(+)</text>
        <dbReference type="Rhea" id="RHEA:15053"/>
        <dbReference type="ChEBI" id="CHEBI:15378"/>
        <dbReference type="ChEBI" id="CHEBI:57453"/>
        <dbReference type="ChEBI" id="CHEBI:143788"/>
        <dbReference type="ChEBI" id="CHEBI:147286"/>
        <dbReference type="ChEBI" id="CHEBI:195366"/>
        <dbReference type="EC" id="2.1.2.2"/>
    </reaction>
</comment>
<dbReference type="InterPro" id="IPR002376">
    <property type="entry name" value="Formyl_transf_N"/>
</dbReference>
<feature type="binding site" evidence="6">
    <location>
        <position position="67"/>
    </location>
    <ligand>
        <name>(6R)-10-formyltetrahydrofolate</name>
        <dbReference type="ChEBI" id="CHEBI:195366"/>
    </ligand>
</feature>
<proteinExistence type="inferred from homology"/>
<dbReference type="GO" id="GO:0006189">
    <property type="term" value="P:'de novo' IMP biosynthetic process"/>
    <property type="evidence" value="ECO:0007669"/>
    <property type="project" value="UniProtKB-UniRule"/>
</dbReference>
<dbReference type="UniPathway" id="UPA00074">
    <property type="reaction ID" value="UER00126"/>
</dbReference>
<comment type="function">
    <text evidence="6">Catalyzes the transfer of a formyl group from 10-formyltetrahydrofolate to 5-phospho-ribosyl-glycinamide (GAR), producing 5-phospho-ribosyl-N-formylglycinamide (FGAR) and tetrahydrofolate.</text>
</comment>
<feature type="binding site" evidence="6">
    <location>
        <begin position="15"/>
        <end position="17"/>
    </location>
    <ligand>
        <name>N(1)-(5-phospho-beta-D-ribosyl)glycinamide</name>
        <dbReference type="ChEBI" id="CHEBI:143788"/>
    </ligand>
</feature>
<dbReference type="Pfam" id="PF04237">
    <property type="entry name" value="YjbR"/>
    <property type="match status" value="1"/>
</dbReference>
<dbReference type="InterPro" id="IPR058532">
    <property type="entry name" value="YjbR/MT2646/Rv2570-like"/>
</dbReference>
<dbReference type="InterPro" id="IPR038056">
    <property type="entry name" value="YjbR-like_sf"/>
</dbReference>
<dbReference type="KEGG" id="sphl:LPB140_08660"/>
<keyword evidence="9" id="KW-1185">Reference proteome</keyword>
<dbReference type="HAMAP" id="MF_01930">
    <property type="entry name" value="PurN"/>
    <property type="match status" value="1"/>
</dbReference>
<evidence type="ECO:0000256" key="4">
    <source>
        <dbReference type="ARBA" id="ARBA00038440"/>
    </source>
</evidence>
<comment type="pathway">
    <text evidence="1 6">Purine metabolism; IMP biosynthesis via de novo pathway; N(2)-formyl-N(1)-(5-phospho-D-ribosyl)glycinamide from N(1)-(5-phospho-D-ribosyl)glycinamide (10-formyl THF route): step 1/1.</text>
</comment>
<feature type="active site" description="Proton donor" evidence="6">
    <location>
        <position position="111"/>
    </location>
</feature>
<dbReference type="PROSITE" id="PS00373">
    <property type="entry name" value="GART"/>
    <property type="match status" value="1"/>
</dbReference>
<comment type="similarity">
    <text evidence="4 6">Belongs to the GART family.</text>
</comment>
<dbReference type="Pfam" id="PF00551">
    <property type="entry name" value="Formyl_trans_N"/>
    <property type="match status" value="1"/>
</dbReference>
<dbReference type="SUPFAM" id="SSF142906">
    <property type="entry name" value="YjbR-like"/>
    <property type="match status" value="1"/>
</dbReference>
<feature type="site" description="Raises pKa of active site His" evidence="6">
    <location>
        <position position="147"/>
    </location>
</feature>
<dbReference type="OrthoDB" id="9806170at2"/>
<dbReference type="RefSeq" id="WP_072559500.1">
    <property type="nucleotide sequence ID" value="NZ_CP018154.1"/>
</dbReference>
<gene>
    <name evidence="6" type="primary">purN</name>
    <name evidence="8" type="ORF">LPB140_08660</name>
</gene>
<accession>A0A1L3JCI8</accession>
<protein>
    <recommendedName>
        <fullName evidence="6">Phosphoribosylglycinamide formyltransferase</fullName>
        <ecNumber evidence="6">2.1.2.2</ecNumber>
    </recommendedName>
    <alternativeName>
        <fullName evidence="6">5'-phosphoribosylglycinamide transformylase</fullName>
    </alternativeName>
    <alternativeName>
        <fullName evidence="6">GAR transformylase</fullName>
        <shortName evidence="6">GART</shortName>
    </alternativeName>
</protein>
<evidence type="ECO:0000313" key="8">
    <source>
        <dbReference type="EMBL" id="APG62851.1"/>
    </source>
</evidence>
<dbReference type="SUPFAM" id="SSF53328">
    <property type="entry name" value="Formyltransferase"/>
    <property type="match status" value="1"/>
</dbReference>
<dbReference type="Gene3D" id="3.90.1150.30">
    <property type="match status" value="1"/>
</dbReference>
<keyword evidence="2 6" id="KW-0808">Transferase</keyword>
<dbReference type="PANTHER" id="PTHR43369">
    <property type="entry name" value="PHOSPHORIBOSYLGLYCINAMIDE FORMYLTRANSFERASE"/>
    <property type="match status" value="1"/>
</dbReference>
<keyword evidence="3 6" id="KW-0658">Purine biosynthesis</keyword>
<feature type="binding site" evidence="6">
    <location>
        <position position="109"/>
    </location>
    <ligand>
        <name>(6R)-10-formyltetrahydrofolate</name>
        <dbReference type="ChEBI" id="CHEBI:195366"/>
    </ligand>
</feature>
<dbReference type="AlphaFoldDB" id="A0A1L3JCI8"/>
<evidence type="ECO:0000256" key="3">
    <source>
        <dbReference type="ARBA" id="ARBA00022755"/>
    </source>
</evidence>
<evidence type="ECO:0000256" key="6">
    <source>
        <dbReference type="HAMAP-Rule" id="MF_01930"/>
    </source>
</evidence>
<dbReference type="STRING" id="1913578.LPB140_08660"/>
<dbReference type="InterPro" id="IPR036477">
    <property type="entry name" value="Formyl_transf_N_sf"/>
</dbReference>
<evidence type="ECO:0000259" key="7">
    <source>
        <dbReference type="Pfam" id="PF00551"/>
    </source>
</evidence>
<organism evidence="8 9">
    <name type="scientific">Sphingorhabdus lutea</name>
    <dbReference type="NCBI Taxonomy" id="1913578"/>
    <lineage>
        <taxon>Bacteria</taxon>
        <taxon>Pseudomonadati</taxon>
        <taxon>Pseudomonadota</taxon>
        <taxon>Alphaproteobacteria</taxon>
        <taxon>Sphingomonadales</taxon>
        <taxon>Sphingomonadaceae</taxon>
        <taxon>Sphingorhabdus</taxon>
    </lineage>
</organism>
<evidence type="ECO:0000256" key="2">
    <source>
        <dbReference type="ARBA" id="ARBA00022679"/>
    </source>
</evidence>
<dbReference type="GO" id="GO:0004644">
    <property type="term" value="F:phosphoribosylglycinamide formyltransferase activity"/>
    <property type="evidence" value="ECO:0007669"/>
    <property type="project" value="UniProtKB-UniRule"/>
</dbReference>
<feature type="domain" description="Formyl transferase N-terminal" evidence="7">
    <location>
        <begin position="6"/>
        <end position="183"/>
    </location>
</feature>
<sequence length="321" mass="35743">MAEKAKIAILISGSGSNMAALLYHSKLPNCPYEIVMVGSNKPDAGGLSIAAAEGISIFAHPHKGMTREAHDQIMHDAVIKSGADYIILAGYMRILSAQFVQKWDGRMLNIHPSLLPKYKGLHTHQRAIDAGDKFGGVSVHLVTAELDDGPILGQCKVAILPDDNAESLAKRILFAEHQLYPHIVCEYVSRFQNPKYLLDKVRALALALPQSHERESHGSEGWRVGSEKSGKYFAYFNNRHHGEDHIALLVKTSGMDELLSLCENQPDIYFKPAYYGASGWVAIILNRPNVDWEHIATWMQRSWRSVAPKSMTKLMDIAEQF</sequence>
<evidence type="ECO:0000256" key="1">
    <source>
        <dbReference type="ARBA" id="ARBA00005054"/>
    </source>
</evidence>
<dbReference type="PANTHER" id="PTHR43369:SF2">
    <property type="entry name" value="PHOSPHORIBOSYLGLYCINAMIDE FORMYLTRANSFERASE"/>
    <property type="match status" value="1"/>
</dbReference>
<dbReference type="GO" id="GO:0005829">
    <property type="term" value="C:cytosol"/>
    <property type="evidence" value="ECO:0007669"/>
    <property type="project" value="TreeGrafter"/>
</dbReference>
<evidence type="ECO:0000256" key="5">
    <source>
        <dbReference type="ARBA" id="ARBA00047664"/>
    </source>
</evidence>
<dbReference type="NCBIfam" id="TIGR00639">
    <property type="entry name" value="PurN"/>
    <property type="match status" value="1"/>
</dbReference>
<feature type="binding site" evidence="6">
    <location>
        <begin position="92"/>
        <end position="95"/>
    </location>
    <ligand>
        <name>(6R)-10-formyltetrahydrofolate</name>
        <dbReference type="ChEBI" id="CHEBI:195366"/>
    </ligand>
</feature>
<reference evidence="8 9" key="1">
    <citation type="submission" date="2016-11" db="EMBL/GenBank/DDBJ databases">
        <title>Sphingorhabdus sp. LPB0140, isolated from marine environment.</title>
        <authorList>
            <person name="Kim E."/>
            <person name="Yi H."/>
        </authorList>
    </citation>
    <scope>NUCLEOTIDE SEQUENCE [LARGE SCALE GENOMIC DNA]</scope>
    <source>
        <strain evidence="8 9">LPB0140</strain>
    </source>
</reference>
<name>A0A1L3JCI8_9SPHN</name>
<dbReference type="EC" id="2.1.2.2" evidence="6"/>